<feature type="region of interest" description="Disordered" evidence="1">
    <location>
        <begin position="15"/>
        <end position="54"/>
    </location>
</feature>
<reference evidence="2" key="2">
    <citation type="submission" date="2025-09" db="UniProtKB">
        <authorList>
            <consortium name="Ensembl"/>
        </authorList>
    </citation>
    <scope>IDENTIFICATION</scope>
</reference>
<evidence type="ECO:0000313" key="3">
    <source>
        <dbReference type="Proteomes" id="UP000261380"/>
    </source>
</evidence>
<dbReference type="GeneTree" id="ENSGT00730000111066"/>
<keyword evidence="3" id="KW-1185">Reference proteome</keyword>
<feature type="compositionally biased region" description="Basic and acidic residues" evidence="1">
    <location>
        <begin position="199"/>
        <end position="210"/>
    </location>
</feature>
<evidence type="ECO:0000256" key="1">
    <source>
        <dbReference type="SAM" id="MobiDB-lite"/>
    </source>
</evidence>
<accession>A0A3B5MF18</accession>
<dbReference type="Proteomes" id="UP000261380">
    <property type="component" value="Unplaced"/>
</dbReference>
<feature type="compositionally biased region" description="Polar residues" evidence="1">
    <location>
        <begin position="21"/>
        <end position="38"/>
    </location>
</feature>
<proteinExistence type="predicted"/>
<protein>
    <submittedName>
        <fullName evidence="2">Uncharacterized protein</fullName>
    </submittedName>
</protein>
<dbReference type="AlphaFoldDB" id="A0A3B5MF18"/>
<feature type="region of interest" description="Disordered" evidence="1">
    <location>
        <begin position="143"/>
        <end position="253"/>
    </location>
</feature>
<sequence>MYLAFKEKLCLSLEPADSDSDNFQSLKKASKPKQNGANKKSEEDSCTPPPPPKQTLTSVLDYFGSGEIHRSDKKLVASTKRKALDDLISDEELARQLQMEEDMEVEKQVHEDEEFARTLAMLDTEPQPKKVRGDVNMFLYLFKSRKNSEEKPSTTTTPKKSRVSVPSKTSRTPPEDVISPSPQKSPAAVRASSKLAMMKKQDEAKDEGAKSKTPTSPRKNKISPKKEPRASSISDMKFTPKAGTTPAALKTSPKKPEVMLLTVRLNSDPFI</sequence>
<reference evidence="2" key="1">
    <citation type="submission" date="2025-08" db="UniProtKB">
        <authorList>
            <consortium name="Ensembl"/>
        </authorList>
    </citation>
    <scope>IDENTIFICATION</scope>
</reference>
<evidence type="ECO:0000313" key="2">
    <source>
        <dbReference type="Ensembl" id="ENSXCOP00000018219.1"/>
    </source>
</evidence>
<dbReference type="Ensembl" id="ENSXCOT00000018450.1">
    <property type="protein sequence ID" value="ENSXCOP00000018219.1"/>
    <property type="gene ID" value="ENSXCOG00000013725.1"/>
</dbReference>
<name>A0A3B5MF18_9TELE</name>
<organism evidence="2 3">
    <name type="scientific">Xiphophorus couchianus</name>
    <name type="common">Monterrey platyfish</name>
    <dbReference type="NCBI Taxonomy" id="32473"/>
    <lineage>
        <taxon>Eukaryota</taxon>
        <taxon>Metazoa</taxon>
        <taxon>Chordata</taxon>
        <taxon>Craniata</taxon>
        <taxon>Vertebrata</taxon>
        <taxon>Euteleostomi</taxon>
        <taxon>Actinopterygii</taxon>
        <taxon>Neopterygii</taxon>
        <taxon>Teleostei</taxon>
        <taxon>Neoteleostei</taxon>
        <taxon>Acanthomorphata</taxon>
        <taxon>Ovalentaria</taxon>
        <taxon>Atherinomorphae</taxon>
        <taxon>Cyprinodontiformes</taxon>
        <taxon>Poeciliidae</taxon>
        <taxon>Poeciliinae</taxon>
        <taxon>Xiphophorus</taxon>
    </lineage>
</organism>